<gene>
    <name evidence="1" type="ORF">BV25DRAFT_1918162</name>
</gene>
<dbReference type="EMBL" id="MU277222">
    <property type="protein sequence ID" value="KAI0060049.1"/>
    <property type="molecule type" value="Genomic_DNA"/>
</dbReference>
<organism evidence="1 2">
    <name type="scientific">Artomyces pyxidatus</name>
    <dbReference type="NCBI Taxonomy" id="48021"/>
    <lineage>
        <taxon>Eukaryota</taxon>
        <taxon>Fungi</taxon>
        <taxon>Dikarya</taxon>
        <taxon>Basidiomycota</taxon>
        <taxon>Agaricomycotina</taxon>
        <taxon>Agaricomycetes</taxon>
        <taxon>Russulales</taxon>
        <taxon>Auriscalpiaceae</taxon>
        <taxon>Artomyces</taxon>
    </lineage>
</organism>
<sequence length="213" mass="24703">MKQPARLLTSLVALPFRTLVIAFLLSLGVNIIALLIQIRVKFPPAKHHSYHHHDHPRELDLGTLRTVNMDFHDDDERYPLNGTQGWAEWNSMVPPGKAAIYLGEEFWPYHTSMWHQYHCLNHIRSLIANGDDGSEHTQHCFHYIRKALLCAADLTLEEVETGERKDKRKMATVDHVAHTCRDWSQVYAYMVAEHEKWTPEMELRINLPAPPVD</sequence>
<evidence type="ECO:0000313" key="2">
    <source>
        <dbReference type="Proteomes" id="UP000814140"/>
    </source>
</evidence>
<dbReference type="Proteomes" id="UP000814140">
    <property type="component" value="Unassembled WGS sequence"/>
</dbReference>
<accession>A0ACB8SU70</accession>
<evidence type="ECO:0000313" key="1">
    <source>
        <dbReference type="EMBL" id="KAI0060049.1"/>
    </source>
</evidence>
<reference evidence="1" key="2">
    <citation type="journal article" date="2022" name="New Phytol.">
        <title>Evolutionary transition to the ectomycorrhizal habit in the genomes of a hyperdiverse lineage of mushroom-forming fungi.</title>
        <authorList>
            <person name="Looney B."/>
            <person name="Miyauchi S."/>
            <person name="Morin E."/>
            <person name="Drula E."/>
            <person name="Courty P.E."/>
            <person name="Kohler A."/>
            <person name="Kuo A."/>
            <person name="LaButti K."/>
            <person name="Pangilinan J."/>
            <person name="Lipzen A."/>
            <person name="Riley R."/>
            <person name="Andreopoulos W."/>
            <person name="He G."/>
            <person name="Johnson J."/>
            <person name="Nolan M."/>
            <person name="Tritt A."/>
            <person name="Barry K.W."/>
            <person name="Grigoriev I.V."/>
            <person name="Nagy L.G."/>
            <person name="Hibbett D."/>
            <person name="Henrissat B."/>
            <person name="Matheny P.B."/>
            <person name="Labbe J."/>
            <person name="Martin F.M."/>
        </authorList>
    </citation>
    <scope>NUCLEOTIDE SEQUENCE</scope>
    <source>
        <strain evidence="1">HHB10654</strain>
    </source>
</reference>
<comment type="caution">
    <text evidence="1">The sequence shown here is derived from an EMBL/GenBank/DDBJ whole genome shotgun (WGS) entry which is preliminary data.</text>
</comment>
<protein>
    <submittedName>
        <fullName evidence="1">Uncharacterized protein</fullName>
    </submittedName>
</protein>
<keyword evidence="2" id="KW-1185">Reference proteome</keyword>
<reference evidence="1" key="1">
    <citation type="submission" date="2021-03" db="EMBL/GenBank/DDBJ databases">
        <authorList>
            <consortium name="DOE Joint Genome Institute"/>
            <person name="Ahrendt S."/>
            <person name="Looney B.P."/>
            <person name="Miyauchi S."/>
            <person name="Morin E."/>
            <person name="Drula E."/>
            <person name="Courty P.E."/>
            <person name="Chicoki N."/>
            <person name="Fauchery L."/>
            <person name="Kohler A."/>
            <person name="Kuo A."/>
            <person name="Labutti K."/>
            <person name="Pangilinan J."/>
            <person name="Lipzen A."/>
            <person name="Riley R."/>
            <person name="Andreopoulos W."/>
            <person name="He G."/>
            <person name="Johnson J."/>
            <person name="Barry K.W."/>
            <person name="Grigoriev I.V."/>
            <person name="Nagy L."/>
            <person name="Hibbett D."/>
            <person name="Henrissat B."/>
            <person name="Matheny P.B."/>
            <person name="Labbe J."/>
            <person name="Martin F."/>
        </authorList>
    </citation>
    <scope>NUCLEOTIDE SEQUENCE</scope>
    <source>
        <strain evidence="1">HHB10654</strain>
    </source>
</reference>
<name>A0ACB8SU70_9AGAM</name>
<proteinExistence type="predicted"/>